<dbReference type="InterPro" id="IPR040079">
    <property type="entry name" value="Glutathione_S-Trfase"/>
</dbReference>
<dbReference type="PANTHER" id="PTHR44051">
    <property type="entry name" value="GLUTATHIONE S-TRANSFERASE-RELATED"/>
    <property type="match status" value="1"/>
</dbReference>
<dbReference type="PANTHER" id="PTHR44051:SF8">
    <property type="entry name" value="GLUTATHIONE S-TRANSFERASE GSTA"/>
    <property type="match status" value="1"/>
</dbReference>
<organism evidence="4 5">
    <name type="scientific">Ciceribacter selenitireducens ATCC BAA-1503</name>
    <dbReference type="NCBI Taxonomy" id="1336235"/>
    <lineage>
        <taxon>Bacteria</taxon>
        <taxon>Pseudomonadati</taxon>
        <taxon>Pseudomonadota</taxon>
        <taxon>Alphaproteobacteria</taxon>
        <taxon>Hyphomicrobiales</taxon>
        <taxon>Rhizobiaceae</taxon>
        <taxon>Ciceribacter</taxon>
    </lineage>
</organism>
<dbReference type="Proteomes" id="UP000254764">
    <property type="component" value="Unassembled WGS sequence"/>
</dbReference>
<dbReference type="InterPro" id="IPR004045">
    <property type="entry name" value="Glutathione_S-Trfase_N"/>
</dbReference>
<dbReference type="SFLD" id="SFLDS00019">
    <property type="entry name" value="Glutathione_Transferase_(cytos"/>
    <property type="match status" value="1"/>
</dbReference>
<dbReference type="CDD" id="cd03057">
    <property type="entry name" value="GST_N_Beta"/>
    <property type="match status" value="1"/>
</dbReference>
<dbReference type="InterPro" id="IPR036282">
    <property type="entry name" value="Glutathione-S-Trfase_C_sf"/>
</dbReference>
<dbReference type="SFLD" id="SFLDG01150">
    <property type="entry name" value="Main.1:_Beta-like"/>
    <property type="match status" value="1"/>
</dbReference>
<comment type="similarity">
    <text evidence="1">Belongs to the GST superfamily.</text>
</comment>
<evidence type="ECO:0000259" key="2">
    <source>
        <dbReference type="PROSITE" id="PS50404"/>
    </source>
</evidence>
<evidence type="ECO:0008006" key="6">
    <source>
        <dbReference type="Google" id="ProtNLM"/>
    </source>
</evidence>
<feature type="domain" description="GST N-terminal" evidence="2">
    <location>
        <begin position="1"/>
        <end position="80"/>
    </location>
</feature>
<dbReference type="InterPro" id="IPR036249">
    <property type="entry name" value="Thioredoxin-like_sf"/>
</dbReference>
<dbReference type="SUPFAM" id="SSF47616">
    <property type="entry name" value="GST C-terminal domain-like"/>
    <property type="match status" value="1"/>
</dbReference>
<dbReference type="Pfam" id="PF02798">
    <property type="entry name" value="GST_N"/>
    <property type="match status" value="1"/>
</dbReference>
<dbReference type="SFLD" id="SFLDG00358">
    <property type="entry name" value="Main_(cytGST)"/>
    <property type="match status" value="1"/>
</dbReference>
<protein>
    <recommendedName>
        <fullName evidence="6">GST C-terminal domain-containing protein</fullName>
    </recommendedName>
</protein>
<evidence type="ECO:0000259" key="3">
    <source>
        <dbReference type="PROSITE" id="PS50405"/>
    </source>
</evidence>
<dbReference type="RefSeq" id="WP_115671022.1">
    <property type="nucleotide sequence ID" value="NZ_UEYP01000007.1"/>
</dbReference>
<evidence type="ECO:0000256" key="1">
    <source>
        <dbReference type="RuleBase" id="RU003494"/>
    </source>
</evidence>
<dbReference type="Gene3D" id="1.20.1050.10">
    <property type="match status" value="1"/>
</dbReference>
<dbReference type="SUPFAM" id="SSF52833">
    <property type="entry name" value="Thioredoxin-like"/>
    <property type="match status" value="1"/>
</dbReference>
<dbReference type="OrthoDB" id="7583243at2"/>
<dbReference type="PROSITE" id="PS50404">
    <property type="entry name" value="GST_NTER"/>
    <property type="match status" value="1"/>
</dbReference>
<sequence length="201" mass="21842">MKLYFKPGACSMASHIVLNEIGDAFSIEAVDTETKRTASGADYLKINAKGKVPALQSDGEILTEGPAILQYVADRKGRRDLAPEAGTFARARLAEMLNFTGTELHVAFGPLFNPAADEGSKAAARHAVAAKFDWLEQRLSDGRRFLIGDGFTIADAYAFVVTNWANFTGIDLSHWPHLSAFMDRVATRPAVQKTLRAEGLV</sequence>
<dbReference type="CDD" id="cd03188">
    <property type="entry name" value="GST_C_Beta"/>
    <property type="match status" value="1"/>
</dbReference>
<feature type="domain" description="GST C-terminal" evidence="3">
    <location>
        <begin position="86"/>
        <end position="201"/>
    </location>
</feature>
<dbReference type="InterPro" id="IPR004046">
    <property type="entry name" value="GST_C"/>
</dbReference>
<name>A0A376AKY1_9HYPH</name>
<evidence type="ECO:0000313" key="4">
    <source>
        <dbReference type="EMBL" id="SSC68424.1"/>
    </source>
</evidence>
<dbReference type="NCBIfam" id="NF007831">
    <property type="entry name" value="PRK10542.1"/>
    <property type="match status" value="1"/>
</dbReference>
<dbReference type="EMBL" id="UEYP01000007">
    <property type="protein sequence ID" value="SSC68424.1"/>
    <property type="molecule type" value="Genomic_DNA"/>
</dbReference>
<evidence type="ECO:0000313" key="5">
    <source>
        <dbReference type="Proteomes" id="UP000254764"/>
    </source>
</evidence>
<dbReference type="Gene3D" id="3.40.30.10">
    <property type="entry name" value="Glutaredoxin"/>
    <property type="match status" value="1"/>
</dbReference>
<gene>
    <name evidence="4" type="ORF">RHIZ70_4132</name>
</gene>
<accession>A0A376AKY1</accession>
<dbReference type="InterPro" id="IPR010987">
    <property type="entry name" value="Glutathione-S-Trfase_C-like"/>
</dbReference>
<proteinExistence type="inferred from homology"/>
<dbReference type="PROSITE" id="PS50405">
    <property type="entry name" value="GST_CTER"/>
    <property type="match status" value="1"/>
</dbReference>
<dbReference type="AlphaFoldDB" id="A0A376AKY1"/>
<dbReference type="Pfam" id="PF00043">
    <property type="entry name" value="GST_C"/>
    <property type="match status" value="1"/>
</dbReference>
<keyword evidence="5" id="KW-1185">Reference proteome</keyword>
<reference evidence="5" key="1">
    <citation type="submission" date="2018-07" db="EMBL/GenBank/DDBJ databases">
        <authorList>
            <person name="Peiro R."/>
            <person name="Begona"/>
            <person name="Cbmso G."/>
            <person name="Lopez M."/>
            <person name="Gonzalez S."/>
        </authorList>
    </citation>
    <scope>NUCLEOTIDE SEQUENCE [LARGE SCALE GENOMIC DNA]</scope>
</reference>